<dbReference type="eggNOG" id="COG4584">
    <property type="taxonomic scope" value="Bacteria"/>
</dbReference>
<dbReference type="EMBL" id="AENY02000002">
    <property type="protein sequence ID" value="EKP95003.1"/>
    <property type="molecule type" value="Genomic_DNA"/>
</dbReference>
<dbReference type="GO" id="GO:0015074">
    <property type="term" value="P:DNA integration"/>
    <property type="evidence" value="ECO:0007669"/>
    <property type="project" value="InterPro"/>
</dbReference>
<organism evidence="4 5">
    <name type="scientific">Thermaerobacter subterraneus DSM 13965</name>
    <dbReference type="NCBI Taxonomy" id="867903"/>
    <lineage>
        <taxon>Bacteria</taxon>
        <taxon>Bacillati</taxon>
        <taxon>Bacillota</taxon>
        <taxon>Clostridia</taxon>
        <taxon>Eubacteriales</taxon>
        <taxon>Clostridiales Family XVII. Incertae Sedis</taxon>
        <taxon>Thermaerobacter</taxon>
    </lineage>
</organism>
<dbReference type="Pfam" id="PF22483">
    <property type="entry name" value="Mu-transpos_C_2"/>
    <property type="match status" value="1"/>
</dbReference>
<evidence type="ECO:0000256" key="1">
    <source>
        <dbReference type="ARBA" id="ARBA00009277"/>
    </source>
</evidence>
<feature type="domain" description="Integrase catalytic" evidence="3">
    <location>
        <begin position="96"/>
        <end position="283"/>
    </location>
</feature>
<proteinExistence type="inferred from homology"/>
<dbReference type="InterPro" id="IPR001584">
    <property type="entry name" value="Integrase_cat-core"/>
</dbReference>
<dbReference type="InterPro" id="IPR054353">
    <property type="entry name" value="IstA-like_C"/>
</dbReference>
<accession>K6Q1J5</accession>
<dbReference type="AlphaFoldDB" id="K6Q1J5"/>
<reference evidence="4" key="2">
    <citation type="submission" date="2012-10" db="EMBL/GenBank/DDBJ databases">
        <title>Improved high-quality draft of Thermaerobacter subterraneus C21, DSM 13965.</title>
        <authorList>
            <consortium name="DOE Joint Genome Institute"/>
            <person name="Eisen J."/>
            <person name="Huntemann M."/>
            <person name="Wei C.-L."/>
            <person name="Han J."/>
            <person name="Detter J.C."/>
            <person name="Han C."/>
            <person name="Tapia R."/>
            <person name="Chen A."/>
            <person name="Kyrpides N."/>
            <person name="Mavromatis K."/>
            <person name="Markowitz V."/>
            <person name="Szeto E."/>
            <person name="Ivanova N."/>
            <person name="Mikhailova N."/>
            <person name="Ovchinnikova G."/>
            <person name="Pagani I."/>
            <person name="Pati A."/>
            <person name="Goodwin L."/>
            <person name="Nordberg H.P."/>
            <person name="Cantor M.N."/>
            <person name="Hua S.X."/>
            <person name="Woyke T."/>
            <person name="Eisen J."/>
            <person name="Klenk H.-P."/>
        </authorList>
    </citation>
    <scope>NUCLEOTIDE SEQUENCE [LARGE SCALE GENOMIC DNA]</scope>
    <source>
        <strain evidence="4">DSM 13965</strain>
    </source>
</reference>
<dbReference type="PANTHER" id="PTHR35004">
    <property type="entry name" value="TRANSPOSASE RV3428C-RELATED"/>
    <property type="match status" value="1"/>
</dbReference>
<reference evidence="4" key="1">
    <citation type="submission" date="2010-10" db="EMBL/GenBank/DDBJ databases">
        <authorList>
            <consortium name="US DOE Joint Genome Institute (JGI-PGF)"/>
            <person name="Lucas S."/>
            <person name="Copeland A."/>
            <person name="Lapidus A."/>
            <person name="Bruce D."/>
            <person name="Goodwin L."/>
            <person name="Pitluck S."/>
            <person name="Kyrpides N."/>
            <person name="Mavromatis K."/>
            <person name="Detter J.C."/>
            <person name="Han C."/>
            <person name="Land M."/>
            <person name="Hauser L."/>
            <person name="Markowitz V."/>
            <person name="Cheng J.-F."/>
            <person name="Hugenholtz P."/>
            <person name="Woyke T."/>
            <person name="Wu D."/>
            <person name="Pukall R."/>
            <person name="Wahrenburg C."/>
            <person name="Brambilla E."/>
            <person name="Klenk H.-P."/>
            <person name="Eisen J.A."/>
        </authorList>
    </citation>
    <scope>NUCLEOTIDE SEQUENCE [LARGE SCALE GENOMIC DNA]</scope>
    <source>
        <strain evidence="4">DSM 13965</strain>
    </source>
</reference>
<feature type="compositionally biased region" description="Low complexity" evidence="2">
    <location>
        <begin position="1"/>
        <end position="13"/>
    </location>
</feature>
<protein>
    <submittedName>
        <fullName evidence="4">Transposase</fullName>
    </submittedName>
</protein>
<comment type="caution">
    <text evidence="4">The sequence shown here is derived from an EMBL/GenBank/DDBJ whole genome shotgun (WGS) entry which is preliminary data.</text>
</comment>
<dbReference type="NCBIfam" id="NF033546">
    <property type="entry name" value="transpos_IS21"/>
    <property type="match status" value="1"/>
</dbReference>
<dbReference type="PROSITE" id="PS50994">
    <property type="entry name" value="INTEGRASE"/>
    <property type="match status" value="1"/>
</dbReference>
<dbReference type="Gene3D" id="3.30.420.10">
    <property type="entry name" value="Ribonuclease H-like superfamily/Ribonuclease H"/>
    <property type="match status" value="1"/>
</dbReference>
<dbReference type="PANTHER" id="PTHR35004:SF7">
    <property type="entry name" value="INTEGRASE PROTEIN"/>
    <property type="match status" value="1"/>
</dbReference>
<dbReference type="InterPro" id="IPR036397">
    <property type="entry name" value="RNaseH_sf"/>
</dbReference>
<evidence type="ECO:0000259" key="3">
    <source>
        <dbReference type="PROSITE" id="PS50994"/>
    </source>
</evidence>
<name>K6Q1J5_9FIRM</name>
<dbReference type="STRING" id="867903.ThesuDRAFT_00727"/>
<comment type="similarity">
    <text evidence="1">Belongs to the transposase IS21/IS408/IS1162 family.</text>
</comment>
<evidence type="ECO:0000313" key="5">
    <source>
        <dbReference type="Proteomes" id="UP000005710"/>
    </source>
</evidence>
<sequence>MAGPSGRSAGSSGWPQTVRKALASAEPPRYRLKAPRPSPVLDPYRDVILTWLEQDATAPRKQRHTARRIYQRLVEEYGFQGGESTVRRFVSQVRGRQPEPFLPLTAAWGQSAQVDWGEAVVVLGGRRTVAHLFVLRLRASGVIFTWASPTERLEALLEGHCRAFAWLGGVPRECIFDNAKTAVTKILAGPAREEHTLFASLRAHYLFDSAFCRPGEAHEKGAVENGVGYVRRNALVPVPDFPDWEALNAHLLAWCERERQRRGEAWEQERAALRPLPDRPFRAARPHVVTVNKLSLVTFDRNRYSVPCEGVGRTLTLWAYTDRIEVTDGERVVATHRRAYGRGETSLELAHYLPALARKPRAATHLAVVPKLPPVYAQVQRVLCSRRPDGYREFAQILLLHREFPAEVITEALEQASSQGLLEPQAVRQLILNRLARPAPEPVPVPDRFAALRVRASDPACYDALLGGNRR</sequence>
<evidence type="ECO:0000256" key="2">
    <source>
        <dbReference type="SAM" id="MobiDB-lite"/>
    </source>
</evidence>
<dbReference type="Proteomes" id="UP000005710">
    <property type="component" value="Unassembled WGS sequence"/>
</dbReference>
<dbReference type="HOGENOM" id="CLU_020626_2_0_9"/>
<keyword evidence="5" id="KW-1185">Reference proteome</keyword>
<evidence type="ECO:0000313" key="4">
    <source>
        <dbReference type="EMBL" id="EKP95003.1"/>
    </source>
</evidence>
<dbReference type="GO" id="GO:0003676">
    <property type="term" value="F:nucleic acid binding"/>
    <property type="evidence" value="ECO:0007669"/>
    <property type="project" value="InterPro"/>
</dbReference>
<feature type="region of interest" description="Disordered" evidence="2">
    <location>
        <begin position="1"/>
        <end position="20"/>
    </location>
</feature>
<gene>
    <name evidence="4" type="ORF">ThesuDRAFT_00727</name>
</gene>